<dbReference type="AlphaFoldDB" id="A0A7R6PE62"/>
<proteinExistence type="predicted"/>
<dbReference type="PANTHER" id="PTHR11102">
    <property type="entry name" value="SEL-1-LIKE PROTEIN"/>
    <property type="match status" value="1"/>
</dbReference>
<dbReference type="InterPro" id="IPR006597">
    <property type="entry name" value="Sel1-like"/>
</dbReference>
<dbReference type="Proteomes" id="UP000595663">
    <property type="component" value="Chromosome"/>
</dbReference>
<sequence length="268" mass="29391">MSKKLLLAATGLLLTLNTASAFSASLAKGLKAFEAQDYSTAMSELEPLIGENNLDAMNMVGQMYEFGWGVDADEAKAVKFYNRCGDQGHLGCVNSRRAYKDKAYRVELKTVEPAADSGDALAQNRLGEMYEFGYGVSRDTSAALNWYSMAAKQGLVEAEHNLGRAYNFGSGVAQDFAQAEQWYRKAAEKGYMDAMFFLGAMYSNNHGSDAGQQTNITAYAWLQNALELGNPTASAIQSRIVMKLSDTELEQAKLLATEYKSKYVTPFK</sequence>
<feature type="signal peptide" evidence="1">
    <location>
        <begin position="1"/>
        <end position="23"/>
    </location>
</feature>
<dbReference type="KEGG" id="ajp:AMJAP_2840"/>
<dbReference type="SUPFAM" id="SSF81901">
    <property type="entry name" value="HCP-like"/>
    <property type="match status" value="1"/>
</dbReference>
<feature type="chain" id="PRO_5032738532" description="Sel1 repeat family protein" evidence="1">
    <location>
        <begin position="24"/>
        <end position="268"/>
    </location>
</feature>
<evidence type="ECO:0000313" key="3">
    <source>
        <dbReference type="Proteomes" id="UP000595663"/>
    </source>
</evidence>
<dbReference type="OrthoDB" id="9204495at2"/>
<organism evidence="2 3">
    <name type="scientific">Amphritea japonica ATCC BAA-1530</name>
    <dbReference type="NCBI Taxonomy" id="1278309"/>
    <lineage>
        <taxon>Bacteria</taxon>
        <taxon>Pseudomonadati</taxon>
        <taxon>Pseudomonadota</taxon>
        <taxon>Gammaproteobacteria</taxon>
        <taxon>Oceanospirillales</taxon>
        <taxon>Oceanospirillaceae</taxon>
        <taxon>Amphritea</taxon>
    </lineage>
</organism>
<reference evidence="2 3" key="1">
    <citation type="journal article" date="2008" name="Int. J. Syst. Evol. Microbiol.">
        <title>Amphritea japonica sp. nov. and Amphritea balenae sp. nov., isolated from the sediment adjacent to sperm whale carcasses off Kagoshima, Japan.</title>
        <authorList>
            <person name="Miyazaki M."/>
            <person name="Nogi Y."/>
            <person name="Fujiwara Y."/>
            <person name="Kawato M."/>
            <person name="Nagahama T."/>
            <person name="Kubokawa K."/>
            <person name="Horikoshi K."/>
        </authorList>
    </citation>
    <scope>NUCLEOTIDE SEQUENCE [LARGE SCALE GENOMIC DNA]</scope>
    <source>
        <strain evidence="2 3">ATCC BAA-1530</strain>
    </source>
</reference>
<protein>
    <recommendedName>
        <fullName evidence="4">Sel1 repeat family protein</fullName>
    </recommendedName>
</protein>
<name>A0A7R6PE62_9GAMM</name>
<dbReference type="Pfam" id="PF08238">
    <property type="entry name" value="Sel1"/>
    <property type="match status" value="4"/>
</dbReference>
<accession>A0A7R6PE62</accession>
<keyword evidence="3" id="KW-1185">Reference proteome</keyword>
<dbReference type="SMART" id="SM00671">
    <property type="entry name" value="SEL1"/>
    <property type="match status" value="4"/>
</dbReference>
<evidence type="ECO:0008006" key="4">
    <source>
        <dbReference type="Google" id="ProtNLM"/>
    </source>
</evidence>
<evidence type="ECO:0000313" key="2">
    <source>
        <dbReference type="EMBL" id="BBB27426.1"/>
    </source>
</evidence>
<dbReference type="InterPro" id="IPR011990">
    <property type="entry name" value="TPR-like_helical_dom_sf"/>
</dbReference>
<dbReference type="RefSeq" id="WP_019622668.1">
    <property type="nucleotide sequence ID" value="NZ_AP014545.1"/>
</dbReference>
<dbReference type="InterPro" id="IPR050767">
    <property type="entry name" value="Sel1_AlgK"/>
</dbReference>
<gene>
    <name evidence="2" type="ORF">AMJAP_2840</name>
</gene>
<dbReference type="Gene3D" id="1.25.40.10">
    <property type="entry name" value="Tetratricopeptide repeat domain"/>
    <property type="match status" value="2"/>
</dbReference>
<dbReference type="EMBL" id="AP014545">
    <property type="protein sequence ID" value="BBB27426.1"/>
    <property type="molecule type" value="Genomic_DNA"/>
</dbReference>
<evidence type="ECO:0000256" key="1">
    <source>
        <dbReference type="SAM" id="SignalP"/>
    </source>
</evidence>
<dbReference type="PANTHER" id="PTHR11102:SF160">
    <property type="entry name" value="ERAD-ASSOCIATED E3 UBIQUITIN-PROTEIN LIGASE COMPONENT HRD3"/>
    <property type="match status" value="1"/>
</dbReference>
<keyword evidence="1" id="KW-0732">Signal</keyword>